<feature type="compositionally biased region" description="Basic and acidic residues" evidence="1">
    <location>
        <begin position="10"/>
        <end position="20"/>
    </location>
</feature>
<name>A0ABT2CPE5_9ACTN</name>
<keyword evidence="2" id="KW-0472">Membrane</keyword>
<evidence type="ECO:0000256" key="2">
    <source>
        <dbReference type="SAM" id="Phobius"/>
    </source>
</evidence>
<keyword evidence="2" id="KW-0812">Transmembrane</keyword>
<protein>
    <submittedName>
        <fullName evidence="3">Uncharacterized protein</fullName>
    </submittedName>
</protein>
<comment type="caution">
    <text evidence="3">The sequence shown here is derived from an EMBL/GenBank/DDBJ whole genome shotgun (WGS) entry which is preliminary data.</text>
</comment>
<accession>A0ABT2CPE5</accession>
<reference evidence="3" key="1">
    <citation type="submission" date="2022-08" db="EMBL/GenBank/DDBJ databases">
        <authorList>
            <person name="Somphong A."/>
            <person name="Phongsopitanun W."/>
        </authorList>
    </citation>
    <scope>NUCLEOTIDE SEQUENCE</scope>
    <source>
        <strain evidence="3">LP05-1</strain>
    </source>
</reference>
<sequence>MRNPDSFRSAMERTLGRDPYGHGSVAMNGERDRRTVTVGGAFVVYYVARAALTVTAVRLIPSP</sequence>
<dbReference type="EMBL" id="JANUGQ010000034">
    <property type="protein sequence ID" value="MCS0639311.1"/>
    <property type="molecule type" value="Genomic_DNA"/>
</dbReference>
<dbReference type="RefSeq" id="WP_258790686.1">
    <property type="nucleotide sequence ID" value="NZ_JANUGQ010000034.1"/>
</dbReference>
<keyword evidence="4" id="KW-1185">Reference proteome</keyword>
<dbReference type="Proteomes" id="UP001431313">
    <property type="component" value="Unassembled WGS sequence"/>
</dbReference>
<feature type="transmembrane region" description="Helical" evidence="2">
    <location>
        <begin position="36"/>
        <end position="60"/>
    </location>
</feature>
<feature type="region of interest" description="Disordered" evidence="1">
    <location>
        <begin position="1"/>
        <end position="28"/>
    </location>
</feature>
<evidence type="ECO:0000256" key="1">
    <source>
        <dbReference type="SAM" id="MobiDB-lite"/>
    </source>
</evidence>
<evidence type="ECO:0000313" key="4">
    <source>
        <dbReference type="Proteomes" id="UP001431313"/>
    </source>
</evidence>
<organism evidence="3 4">
    <name type="scientific">Streptomyces pyxinae</name>
    <dbReference type="NCBI Taxonomy" id="2970734"/>
    <lineage>
        <taxon>Bacteria</taxon>
        <taxon>Bacillati</taxon>
        <taxon>Actinomycetota</taxon>
        <taxon>Actinomycetes</taxon>
        <taxon>Kitasatosporales</taxon>
        <taxon>Streptomycetaceae</taxon>
        <taxon>Streptomyces</taxon>
    </lineage>
</organism>
<gene>
    <name evidence="3" type="ORF">NX801_27465</name>
</gene>
<proteinExistence type="predicted"/>
<keyword evidence="2" id="KW-1133">Transmembrane helix</keyword>
<evidence type="ECO:0000313" key="3">
    <source>
        <dbReference type="EMBL" id="MCS0639311.1"/>
    </source>
</evidence>